<evidence type="ECO:0000313" key="1">
    <source>
        <dbReference type="EMBL" id="MCU6699164.1"/>
    </source>
</evidence>
<name>A0ABT2S3J5_9FIRM</name>
<reference evidence="1 2" key="1">
    <citation type="journal article" date="2021" name="ISME Commun">
        <title>Automated analysis of genomic sequences facilitates high-throughput and comprehensive description of bacteria.</title>
        <authorList>
            <person name="Hitch T.C.A."/>
        </authorList>
    </citation>
    <scope>NUCLEOTIDE SEQUENCE [LARGE SCALE GENOMIC DNA]</scope>
    <source>
        <strain evidence="1 2">Sanger_02</strain>
    </source>
</reference>
<dbReference type="RefSeq" id="WP_055304160.1">
    <property type="nucleotide sequence ID" value="NZ_JAOQJV010000002.1"/>
</dbReference>
<accession>A0ABT2S3J5</accession>
<dbReference type="EMBL" id="JAOQJV010000002">
    <property type="protein sequence ID" value="MCU6699164.1"/>
    <property type="molecule type" value="Genomic_DNA"/>
</dbReference>
<evidence type="ECO:0008006" key="3">
    <source>
        <dbReference type="Google" id="ProtNLM"/>
    </source>
</evidence>
<comment type="caution">
    <text evidence="1">The sequence shown here is derived from an EMBL/GenBank/DDBJ whole genome shotgun (WGS) entry which is preliminary data.</text>
</comment>
<evidence type="ECO:0000313" key="2">
    <source>
        <dbReference type="Proteomes" id="UP001207605"/>
    </source>
</evidence>
<sequence>MFAIQNIKTGKFLYGTDYRYLPPHQRTSNTKMLTYSSIAEAAHDFWVKRKCGKDYRIVVLKSVEVKRVIDYYESKNFI</sequence>
<dbReference type="Proteomes" id="UP001207605">
    <property type="component" value="Unassembled WGS sequence"/>
</dbReference>
<organism evidence="1 2">
    <name type="scientific">Dorea ammoniilytica</name>
    <dbReference type="NCBI Taxonomy" id="2981788"/>
    <lineage>
        <taxon>Bacteria</taxon>
        <taxon>Bacillati</taxon>
        <taxon>Bacillota</taxon>
        <taxon>Clostridia</taxon>
        <taxon>Lachnospirales</taxon>
        <taxon>Lachnospiraceae</taxon>
        <taxon>Dorea</taxon>
    </lineage>
</organism>
<keyword evidence="2" id="KW-1185">Reference proteome</keyword>
<protein>
    <recommendedName>
        <fullName evidence="3">Phage protein</fullName>
    </recommendedName>
</protein>
<proteinExistence type="predicted"/>
<gene>
    <name evidence="1" type="ORF">OCV65_02780</name>
</gene>